<evidence type="ECO:0000313" key="10">
    <source>
        <dbReference type="Proteomes" id="UP000095552"/>
    </source>
</evidence>
<feature type="transmembrane region" description="Helical" evidence="6">
    <location>
        <begin position="289"/>
        <end position="309"/>
    </location>
</feature>
<evidence type="ECO:0000313" key="9">
    <source>
        <dbReference type="EMBL" id="OEK04519.1"/>
    </source>
</evidence>
<evidence type="ECO:0000259" key="8">
    <source>
        <dbReference type="Pfam" id="PF12704"/>
    </source>
</evidence>
<protein>
    <recommendedName>
        <fullName evidence="11">ABC transporter permease</fullName>
    </recommendedName>
</protein>
<feature type="transmembrane region" description="Helical" evidence="6">
    <location>
        <begin position="345"/>
        <end position="366"/>
    </location>
</feature>
<feature type="domain" description="ABC3 transporter permease C-terminal" evidence="7">
    <location>
        <begin position="683"/>
        <end position="797"/>
    </location>
</feature>
<dbReference type="EMBL" id="MDGQ01000005">
    <property type="protein sequence ID" value="OEK04519.1"/>
    <property type="molecule type" value="Genomic_DNA"/>
</dbReference>
<dbReference type="Proteomes" id="UP000095552">
    <property type="component" value="Unassembled WGS sequence"/>
</dbReference>
<gene>
    <name evidence="9" type="ORF">BFP71_13710</name>
</gene>
<feature type="transmembrane region" description="Helical" evidence="6">
    <location>
        <begin position="681"/>
        <end position="705"/>
    </location>
</feature>
<feature type="transmembrane region" description="Helical" evidence="6">
    <location>
        <begin position="725"/>
        <end position="750"/>
    </location>
</feature>
<feature type="transmembrane region" description="Helical" evidence="6">
    <location>
        <begin position="428"/>
        <end position="451"/>
    </location>
</feature>
<evidence type="ECO:0008006" key="11">
    <source>
        <dbReference type="Google" id="ProtNLM"/>
    </source>
</evidence>
<feature type="transmembrane region" description="Helical" evidence="6">
    <location>
        <begin position="770"/>
        <end position="790"/>
    </location>
</feature>
<dbReference type="STRING" id="1563681.BFP71_13710"/>
<proteinExistence type="predicted"/>
<dbReference type="PANTHER" id="PTHR30572:SF18">
    <property type="entry name" value="ABC-TYPE MACROLIDE FAMILY EXPORT SYSTEM PERMEASE COMPONENT 2"/>
    <property type="match status" value="1"/>
</dbReference>
<keyword evidence="5 6" id="KW-0472">Membrane</keyword>
<dbReference type="GO" id="GO:0005886">
    <property type="term" value="C:plasma membrane"/>
    <property type="evidence" value="ECO:0007669"/>
    <property type="project" value="UniProtKB-SubCell"/>
</dbReference>
<feature type="transmembrane region" description="Helical" evidence="6">
    <location>
        <begin position="386"/>
        <end position="407"/>
    </location>
</feature>
<dbReference type="Pfam" id="PF12704">
    <property type="entry name" value="MacB_PCD"/>
    <property type="match status" value="2"/>
</dbReference>
<evidence type="ECO:0000259" key="7">
    <source>
        <dbReference type="Pfam" id="PF02687"/>
    </source>
</evidence>
<feature type="domain" description="MacB-like periplasmic core" evidence="8">
    <location>
        <begin position="505"/>
        <end position="620"/>
    </location>
</feature>
<organism evidence="9 10">
    <name type="scientific">Roseivirga misakiensis</name>
    <dbReference type="NCBI Taxonomy" id="1563681"/>
    <lineage>
        <taxon>Bacteria</taxon>
        <taxon>Pseudomonadati</taxon>
        <taxon>Bacteroidota</taxon>
        <taxon>Cytophagia</taxon>
        <taxon>Cytophagales</taxon>
        <taxon>Roseivirgaceae</taxon>
        <taxon>Roseivirga</taxon>
    </lineage>
</organism>
<evidence type="ECO:0000256" key="6">
    <source>
        <dbReference type="SAM" id="Phobius"/>
    </source>
</evidence>
<accession>A0A1E5SZH9</accession>
<feature type="domain" description="MacB-like periplasmic core" evidence="8">
    <location>
        <begin position="20"/>
        <end position="245"/>
    </location>
</feature>
<comment type="caution">
    <text evidence="9">The sequence shown here is derived from an EMBL/GenBank/DDBJ whole genome shotgun (WGS) entry which is preliminary data.</text>
</comment>
<keyword evidence="4 6" id="KW-1133">Transmembrane helix</keyword>
<comment type="subcellular location">
    <subcellularLocation>
        <location evidence="1">Cell membrane</location>
        <topology evidence="1">Multi-pass membrane protein</topology>
    </subcellularLocation>
</comment>
<dbReference type="InterPro" id="IPR025857">
    <property type="entry name" value="MacB_PCD"/>
</dbReference>
<dbReference type="InterPro" id="IPR003838">
    <property type="entry name" value="ABC3_permease_C"/>
</dbReference>
<evidence type="ECO:0000256" key="2">
    <source>
        <dbReference type="ARBA" id="ARBA00022475"/>
    </source>
</evidence>
<name>A0A1E5SZH9_9BACT</name>
<reference evidence="9 10" key="1">
    <citation type="submission" date="2016-08" db="EMBL/GenBank/DDBJ databases">
        <title>Draft genome of Fabibacter sp. strain SK-8.</title>
        <authorList>
            <person name="Wong S.-K."/>
            <person name="Hamasaki K."/>
            <person name="Yoshizawa S."/>
        </authorList>
    </citation>
    <scope>NUCLEOTIDE SEQUENCE [LARGE SCALE GENOMIC DNA]</scope>
    <source>
        <strain evidence="9 10">SK-8</strain>
    </source>
</reference>
<keyword evidence="3 6" id="KW-0812">Transmembrane</keyword>
<dbReference type="AlphaFoldDB" id="A0A1E5SZH9"/>
<feature type="domain" description="ABC3 transporter permease C-terminal" evidence="7">
    <location>
        <begin position="296"/>
        <end position="410"/>
    </location>
</feature>
<evidence type="ECO:0000256" key="1">
    <source>
        <dbReference type="ARBA" id="ARBA00004651"/>
    </source>
</evidence>
<evidence type="ECO:0000256" key="4">
    <source>
        <dbReference type="ARBA" id="ARBA00022989"/>
    </source>
</evidence>
<dbReference type="RefSeq" id="WP_069836024.1">
    <property type="nucleotide sequence ID" value="NZ_MDGQ01000005.1"/>
</dbReference>
<dbReference type="Pfam" id="PF02687">
    <property type="entry name" value="FtsX"/>
    <property type="match status" value="2"/>
</dbReference>
<feature type="transmembrane region" description="Helical" evidence="6">
    <location>
        <begin position="21"/>
        <end position="41"/>
    </location>
</feature>
<keyword evidence="10" id="KW-1185">Reference proteome</keyword>
<sequence>MLRNYFKTALRSLTKKKLFSFINIFGLAIGLAAFLIIYQFVSFERSFDKFHEKGDRIYRVRFDRIYADNHDKSAGLTAVTGPILAQEFPEVELYSKLHAADYMNNVISFDDKQFIQEGLFYADSSFFELFSFNFIHGDKKTALTPINSIVLSEEVAYNYFGKADVVGEFLNLANGWENQLYQVTGVFENLPPNTHFDFKALMSFENINQASQGRAGASGGWNAFPTYLLLSPEADLKEFNEKLTAFTQEFYAALIEGGVNPILQLQPLEDIYLTSNLRFEVGPLGDAKIVRILIGIASFILVLAYFNYINLSTSQALERGQEVGVRKVIGASRWNLFRQFLVESFVLNVIAIAIGFTLMQVSLPFFLPLLGKDIGSAPVLTNELGLLLAMLLTIGTLLSGFYPALVMSRMKALRVLKGFKAKSGLEALVKKGLVVLQFTILCFLLVGSLVVRSQISFMLNSDKGFDAEQVLVIKGPTAGANSIEKLNSFKNRLTNNKNVVQVSNSTNVPGAEISWVNNNVRLATSAPNEATSIPFLGIDHNFIENLSLEMIAGRNFDQDLVSDTANVMLSRAAAVNFGFTDPKEALDQLVFEGDSRYRVIGVVENYLQKSFKSDYDRIIYKYFPQADSYINLKLTGTDYATLIDSVESIFKESYPNSPFSYFFLDEFFDRQLKEDKAFGKIFNFFTLLGICISCLGLFGLASYAVSLRKKEIGIRKVLGAHSVSLVISVARNFVGLTVISILIAIPVAFYASDLWLNAYTFAISLKAYMFLIPVLIVIAITVFTTGGIAIKTANRNPIDALRQE</sequence>
<evidence type="ECO:0000256" key="5">
    <source>
        <dbReference type="ARBA" id="ARBA00023136"/>
    </source>
</evidence>
<dbReference type="PANTHER" id="PTHR30572">
    <property type="entry name" value="MEMBRANE COMPONENT OF TRANSPORTER-RELATED"/>
    <property type="match status" value="1"/>
</dbReference>
<dbReference type="OrthoDB" id="5933722at2"/>
<dbReference type="GO" id="GO:0022857">
    <property type="term" value="F:transmembrane transporter activity"/>
    <property type="evidence" value="ECO:0007669"/>
    <property type="project" value="TreeGrafter"/>
</dbReference>
<dbReference type="InterPro" id="IPR050250">
    <property type="entry name" value="Macrolide_Exporter_MacB"/>
</dbReference>
<keyword evidence="2" id="KW-1003">Cell membrane</keyword>
<evidence type="ECO:0000256" key="3">
    <source>
        <dbReference type="ARBA" id="ARBA00022692"/>
    </source>
</evidence>